<gene>
    <name evidence="3" type="ORF">THASP1DRAFT_21226</name>
</gene>
<protein>
    <submittedName>
        <fullName evidence="3">Flavo protein-like protein</fullName>
    </submittedName>
</protein>
<dbReference type="InterPro" id="IPR029039">
    <property type="entry name" value="Flavoprotein-like_sf"/>
</dbReference>
<dbReference type="GO" id="GO:0016020">
    <property type="term" value="C:membrane"/>
    <property type="evidence" value="ECO:0007669"/>
    <property type="project" value="TreeGrafter"/>
</dbReference>
<dbReference type="NCBIfam" id="TIGR01755">
    <property type="entry name" value="flav_wrbA"/>
    <property type="match status" value="1"/>
</dbReference>
<evidence type="ECO:0000313" key="3">
    <source>
        <dbReference type="EMBL" id="RKP11207.1"/>
    </source>
</evidence>
<dbReference type="PANTHER" id="PTHR30546">
    <property type="entry name" value="FLAVODOXIN-RELATED PROTEIN WRBA-RELATED"/>
    <property type="match status" value="1"/>
</dbReference>
<reference evidence="4" key="1">
    <citation type="journal article" date="2018" name="Nat. Microbiol.">
        <title>Leveraging single-cell genomics to expand the fungal tree of life.</title>
        <authorList>
            <person name="Ahrendt S.R."/>
            <person name="Quandt C.A."/>
            <person name="Ciobanu D."/>
            <person name="Clum A."/>
            <person name="Salamov A."/>
            <person name="Andreopoulos B."/>
            <person name="Cheng J.F."/>
            <person name="Woyke T."/>
            <person name="Pelin A."/>
            <person name="Henrissat B."/>
            <person name="Reynolds N.K."/>
            <person name="Benny G.L."/>
            <person name="Smith M.E."/>
            <person name="James T.Y."/>
            <person name="Grigoriev I.V."/>
        </authorList>
    </citation>
    <scope>NUCLEOTIDE SEQUENCE [LARGE SCALE GENOMIC DNA]</scope>
    <source>
        <strain evidence="4">RSA 1356</strain>
    </source>
</reference>
<accession>A0A4P9XXX7</accession>
<keyword evidence="4" id="KW-1185">Reference proteome</keyword>
<dbReference type="FunFam" id="3.40.50.360:FF:000001">
    <property type="entry name" value="NAD(P)H dehydrogenase (Quinone) FQR1-like"/>
    <property type="match status" value="1"/>
</dbReference>
<dbReference type="Gene3D" id="3.40.50.360">
    <property type="match status" value="1"/>
</dbReference>
<evidence type="ECO:0000259" key="2">
    <source>
        <dbReference type="PROSITE" id="PS50902"/>
    </source>
</evidence>
<dbReference type="InterPro" id="IPR010089">
    <property type="entry name" value="Flavoprotein_WrbA-like"/>
</dbReference>
<dbReference type="InterPro" id="IPR008254">
    <property type="entry name" value="Flavodoxin/NO_synth"/>
</dbReference>
<dbReference type="AlphaFoldDB" id="A0A4P9XXX7"/>
<comment type="similarity">
    <text evidence="1">Belongs to the WrbA family.</text>
</comment>
<evidence type="ECO:0000256" key="1">
    <source>
        <dbReference type="ARBA" id="ARBA00006961"/>
    </source>
</evidence>
<sequence>MSATFAIAYYSTYEHVYKLAQAVKRGADRVPNVDAQLYQIPETLPQDVLDKMHAPPKPANVPQFTPDVLTKVDGTLFGIPTRFGMMPAQLKAFFDSTGGQWAQGALRGKLAGTFFSTNTQHGGQESTAYVTLPFFAHHGMTYVPFGSGHPAVTSTREVIGGGFWGAGTVAGGDDVRPSPLELEIAEAQGEQFARAIWAHKRGEQELALLEKARAQ</sequence>
<dbReference type="PANTHER" id="PTHR30546:SF23">
    <property type="entry name" value="FLAVOPROTEIN-LIKE PROTEIN YCP4-RELATED"/>
    <property type="match status" value="1"/>
</dbReference>
<dbReference type="EMBL" id="KZ992424">
    <property type="protein sequence ID" value="RKP11207.1"/>
    <property type="molecule type" value="Genomic_DNA"/>
</dbReference>
<dbReference type="SUPFAM" id="SSF52218">
    <property type="entry name" value="Flavoproteins"/>
    <property type="match status" value="1"/>
</dbReference>
<name>A0A4P9XXX7_9FUNG</name>
<proteinExistence type="inferred from homology"/>
<dbReference type="GO" id="GO:0010181">
    <property type="term" value="F:FMN binding"/>
    <property type="evidence" value="ECO:0007669"/>
    <property type="project" value="InterPro"/>
</dbReference>
<feature type="domain" description="Flavodoxin-like" evidence="2">
    <location>
        <begin position="5"/>
        <end position="193"/>
    </location>
</feature>
<dbReference type="Pfam" id="PF03358">
    <property type="entry name" value="FMN_red"/>
    <property type="match status" value="1"/>
</dbReference>
<dbReference type="OrthoDB" id="504689at2759"/>
<evidence type="ECO:0000313" key="4">
    <source>
        <dbReference type="Proteomes" id="UP000271241"/>
    </source>
</evidence>
<dbReference type="InterPro" id="IPR005025">
    <property type="entry name" value="FMN_Rdtase-like_dom"/>
</dbReference>
<dbReference type="GO" id="GO:0003955">
    <property type="term" value="F:NAD(P)H dehydrogenase (quinone) activity"/>
    <property type="evidence" value="ECO:0007669"/>
    <property type="project" value="InterPro"/>
</dbReference>
<dbReference type="STRING" id="78915.A0A4P9XXX7"/>
<dbReference type="NCBIfam" id="NF002999">
    <property type="entry name" value="PRK03767.1"/>
    <property type="match status" value="1"/>
</dbReference>
<dbReference type="PROSITE" id="PS50902">
    <property type="entry name" value="FLAVODOXIN_LIKE"/>
    <property type="match status" value="1"/>
</dbReference>
<organism evidence="3 4">
    <name type="scientific">Thamnocephalis sphaerospora</name>
    <dbReference type="NCBI Taxonomy" id="78915"/>
    <lineage>
        <taxon>Eukaryota</taxon>
        <taxon>Fungi</taxon>
        <taxon>Fungi incertae sedis</taxon>
        <taxon>Zoopagomycota</taxon>
        <taxon>Zoopagomycotina</taxon>
        <taxon>Zoopagomycetes</taxon>
        <taxon>Zoopagales</taxon>
        <taxon>Sigmoideomycetaceae</taxon>
        <taxon>Thamnocephalis</taxon>
    </lineage>
</organism>
<dbReference type="Proteomes" id="UP000271241">
    <property type="component" value="Unassembled WGS sequence"/>
</dbReference>